<keyword evidence="11" id="KW-0489">Methyltransferase</keyword>
<comment type="catalytic activity">
    <reaction evidence="8">
        <text>arsenic triglutathione + 3 [thioredoxin]-dithiol + 3 S-adenosyl-L-methionine = trimethylarsine + 3 [thioredoxin]-disulfide + 3 glutathione + 3 S-adenosyl-L-homocysteine + 3 H(+)</text>
        <dbReference type="Rhea" id="RHEA:69432"/>
        <dbReference type="Rhea" id="RHEA-COMP:10698"/>
        <dbReference type="Rhea" id="RHEA-COMP:10700"/>
        <dbReference type="ChEBI" id="CHEBI:15378"/>
        <dbReference type="ChEBI" id="CHEBI:27130"/>
        <dbReference type="ChEBI" id="CHEBI:29950"/>
        <dbReference type="ChEBI" id="CHEBI:50058"/>
        <dbReference type="ChEBI" id="CHEBI:57856"/>
        <dbReference type="ChEBI" id="CHEBI:57925"/>
        <dbReference type="ChEBI" id="CHEBI:59789"/>
        <dbReference type="ChEBI" id="CHEBI:183640"/>
        <dbReference type="EC" id="2.1.1.137"/>
    </reaction>
</comment>
<dbReference type="PANTHER" id="PTHR43675:SF8">
    <property type="entry name" value="ARSENITE METHYLTRANSFERASE"/>
    <property type="match status" value="1"/>
</dbReference>
<dbReference type="CDD" id="cd02440">
    <property type="entry name" value="AdoMet_MTases"/>
    <property type="match status" value="1"/>
</dbReference>
<comment type="catalytic activity">
    <reaction evidence="7">
        <text>arsenic triglutathione + 2 [thioredoxin]-dithiol + 2 S-adenosyl-L-methionine + H2O = dimethylarsinous acid + 2 [thioredoxin]-disulfide + 3 glutathione + 2 S-adenosyl-L-homocysteine + 2 H(+)</text>
        <dbReference type="Rhea" id="RHEA:69464"/>
        <dbReference type="Rhea" id="RHEA-COMP:10698"/>
        <dbReference type="Rhea" id="RHEA-COMP:10700"/>
        <dbReference type="ChEBI" id="CHEBI:15377"/>
        <dbReference type="ChEBI" id="CHEBI:15378"/>
        <dbReference type="ChEBI" id="CHEBI:23808"/>
        <dbReference type="ChEBI" id="CHEBI:29950"/>
        <dbReference type="ChEBI" id="CHEBI:50058"/>
        <dbReference type="ChEBI" id="CHEBI:57856"/>
        <dbReference type="ChEBI" id="CHEBI:57925"/>
        <dbReference type="ChEBI" id="CHEBI:59789"/>
        <dbReference type="ChEBI" id="CHEBI:183640"/>
        <dbReference type="EC" id="2.1.1.137"/>
    </reaction>
</comment>
<protein>
    <recommendedName>
        <fullName evidence="5">Arsenite methyltransferase</fullName>
        <ecNumber evidence="4">2.1.1.137</ecNumber>
    </recommendedName>
</protein>
<dbReference type="Gene3D" id="3.40.5.100">
    <property type="match status" value="1"/>
</dbReference>
<dbReference type="Gene3D" id="3.40.50.150">
    <property type="entry name" value="Vaccinia Virus protein VP39"/>
    <property type="match status" value="1"/>
</dbReference>
<dbReference type="InterPro" id="IPR026669">
    <property type="entry name" value="Arsenite_MeTrfase-like"/>
</dbReference>
<evidence type="ECO:0000256" key="9">
    <source>
        <dbReference type="SAM" id="MobiDB-lite"/>
    </source>
</evidence>
<dbReference type="OrthoDB" id="8300214at2759"/>
<dbReference type="Proteomes" id="UP000247498">
    <property type="component" value="Unassembled WGS sequence"/>
</dbReference>
<dbReference type="PANTHER" id="PTHR43675">
    <property type="entry name" value="ARSENITE METHYLTRANSFERASE"/>
    <property type="match status" value="1"/>
</dbReference>
<dbReference type="EMBL" id="BDRX01000058">
    <property type="protein sequence ID" value="GBF94951.1"/>
    <property type="molecule type" value="Genomic_DNA"/>
</dbReference>
<evidence type="ECO:0000256" key="7">
    <source>
        <dbReference type="ARBA" id="ARBA00047943"/>
    </source>
</evidence>
<evidence type="ECO:0000259" key="10">
    <source>
        <dbReference type="Pfam" id="PF13847"/>
    </source>
</evidence>
<feature type="compositionally biased region" description="Polar residues" evidence="9">
    <location>
        <begin position="1"/>
        <end position="11"/>
    </location>
</feature>
<keyword evidence="1 11" id="KW-0808">Transferase</keyword>
<evidence type="ECO:0000256" key="8">
    <source>
        <dbReference type="ARBA" id="ARBA00048428"/>
    </source>
</evidence>
<name>A0A2V0P4Z4_9CHLO</name>
<dbReference type="SUPFAM" id="SSF53335">
    <property type="entry name" value="S-adenosyl-L-methionine-dependent methyltransferases"/>
    <property type="match status" value="1"/>
</dbReference>
<keyword evidence="12" id="KW-1185">Reference proteome</keyword>
<feature type="domain" description="Methyltransferase" evidence="10">
    <location>
        <begin position="88"/>
        <end position="218"/>
    </location>
</feature>
<evidence type="ECO:0000256" key="6">
    <source>
        <dbReference type="ARBA" id="ARBA00047941"/>
    </source>
</evidence>
<keyword evidence="2" id="KW-0949">S-adenosyl-L-methionine</keyword>
<proteinExistence type="inferred from homology"/>
<feature type="region of interest" description="Disordered" evidence="9">
    <location>
        <begin position="1"/>
        <end position="22"/>
    </location>
</feature>
<dbReference type="AlphaFoldDB" id="A0A2V0P4Z4"/>
<sequence length="419" mass="43730">MACKSTASQPGSRRLAPGPSPLEDAAAVRESVSKYYGDTLQGSSDLRTSACCTAKPPAKEVVELLRRVPEEIVSKHYGCGSPFPQGVEGKRILDLGCGTGRDCYVCAGLVGPRGSVTGLDMTDAQLDVARRHEAAWAADLGYDKPNTRFLKGRIEYLEEAGLEAGSVDVVISNCVINLSPEKERCLREVYRVLAPGGEMFFSDMYSDRRVPEAARRHEVALGEGLGGALYVNDFISLCKQVGFSDPRVLAAEPIKVYDEELKGLIGGANYYSVTFRLFKLPGLLEPQCEEYGQTATYKGTVPGSEDAYTLDCDHTFKAGATVRVCGNTAAMLEDSWLAPHFTVMGDRSTHQGQFDCGPGNCVLSALSVASLAGGGGGGGGGGVGVGGGGGRGGSCGGDSSCAPKPAAAKGGAAAPRKCC</sequence>
<reference evidence="11 12" key="1">
    <citation type="journal article" date="2018" name="Sci. Rep.">
        <title>Raphidocelis subcapitata (=Pseudokirchneriella subcapitata) provides an insight into genome evolution and environmental adaptations in the Sphaeropleales.</title>
        <authorList>
            <person name="Suzuki S."/>
            <person name="Yamaguchi H."/>
            <person name="Nakajima N."/>
            <person name="Kawachi M."/>
        </authorList>
    </citation>
    <scope>NUCLEOTIDE SEQUENCE [LARGE SCALE GENOMIC DNA]</scope>
    <source>
        <strain evidence="11 12">NIES-35</strain>
    </source>
</reference>
<evidence type="ECO:0000313" key="11">
    <source>
        <dbReference type="EMBL" id="GBF94951.1"/>
    </source>
</evidence>
<dbReference type="InParanoid" id="A0A2V0P4Z4"/>
<evidence type="ECO:0000256" key="1">
    <source>
        <dbReference type="ARBA" id="ARBA00022679"/>
    </source>
</evidence>
<evidence type="ECO:0000256" key="4">
    <source>
        <dbReference type="ARBA" id="ARBA00034521"/>
    </source>
</evidence>
<comment type="similarity">
    <text evidence="3">Belongs to the methyltransferase superfamily. Arsenite methyltransferase family.</text>
</comment>
<gene>
    <name evidence="11" type="ORF">Rsub_07452</name>
</gene>
<dbReference type="Pfam" id="PF13847">
    <property type="entry name" value="Methyltransf_31"/>
    <property type="match status" value="1"/>
</dbReference>
<organism evidence="11 12">
    <name type="scientific">Raphidocelis subcapitata</name>
    <dbReference type="NCBI Taxonomy" id="307507"/>
    <lineage>
        <taxon>Eukaryota</taxon>
        <taxon>Viridiplantae</taxon>
        <taxon>Chlorophyta</taxon>
        <taxon>core chlorophytes</taxon>
        <taxon>Chlorophyceae</taxon>
        <taxon>CS clade</taxon>
        <taxon>Sphaeropleales</taxon>
        <taxon>Selenastraceae</taxon>
        <taxon>Raphidocelis</taxon>
    </lineage>
</organism>
<accession>A0A2V0P4Z4</accession>
<evidence type="ECO:0000313" key="12">
    <source>
        <dbReference type="Proteomes" id="UP000247498"/>
    </source>
</evidence>
<dbReference type="GO" id="GO:0030791">
    <property type="term" value="F:arsenite methyltransferase activity"/>
    <property type="evidence" value="ECO:0007669"/>
    <property type="project" value="UniProtKB-EC"/>
</dbReference>
<dbReference type="GO" id="GO:0032259">
    <property type="term" value="P:methylation"/>
    <property type="evidence" value="ECO:0007669"/>
    <property type="project" value="UniProtKB-KW"/>
</dbReference>
<comment type="caution">
    <text evidence="11">The sequence shown here is derived from an EMBL/GenBank/DDBJ whole genome shotgun (WGS) entry which is preliminary data.</text>
</comment>
<dbReference type="InterPro" id="IPR029063">
    <property type="entry name" value="SAM-dependent_MTases_sf"/>
</dbReference>
<evidence type="ECO:0000256" key="5">
    <source>
        <dbReference type="ARBA" id="ARBA00034545"/>
    </source>
</evidence>
<dbReference type="InterPro" id="IPR025714">
    <property type="entry name" value="Methyltranfer_dom"/>
</dbReference>
<evidence type="ECO:0000256" key="2">
    <source>
        <dbReference type="ARBA" id="ARBA00022691"/>
    </source>
</evidence>
<dbReference type="EC" id="2.1.1.137" evidence="4"/>
<dbReference type="STRING" id="307507.A0A2V0P4Z4"/>
<evidence type="ECO:0000256" key="3">
    <source>
        <dbReference type="ARBA" id="ARBA00034487"/>
    </source>
</evidence>
<comment type="catalytic activity">
    <reaction evidence="6">
        <text>arsenic triglutathione + [thioredoxin]-dithiol + S-adenosyl-L-methionine + 2 H2O = methylarsonous acid + [thioredoxin]-disulfide + 3 glutathione + S-adenosyl-L-homocysteine + H(+)</text>
        <dbReference type="Rhea" id="RHEA:69460"/>
        <dbReference type="Rhea" id="RHEA-COMP:10698"/>
        <dbReference type="Rhea" id="RHEA-COMP:10700"/>
        <dbReference type="ChEBI" id="CHEBI:15377"/>
        <dbReference type="ChEBI" id="CHEBI:15378"/>
        <dbReference type="ChEBI" id="CHEBI:17826"/>
        <dbReference type="ChEBI" id="CHEBI:29950"/>
        <dbReference type="ChEBI" id="CHEBI:50058"/>
        <dbReference type="ChEBI" id="CHEBI:57856"/>
        <dbReference type="ChEBI" id="CHEBI:57925"/>
        <dbReference type="ChEBI" id="CHEBI:59789"/>
        <dbReference type="ChEBI" id="CHEBI:183640"/>
        <dbReference type="EC" id="2.1.1.137"/>
    </reaction>
</comment>